<dbReference type="GO" id="GO:0005546">
    <property type="term" value="F:phosphatidylinositol-4,5-bisphosphate binding"/>
    <property type="evidence" value="ECO:0007669"/>
    <property type="project" value="InterPro"/>
</dbReference>
<dbReference type="EMBL" id="KV417703">
    <property type="protein sequence ID" value="KZP09323.1"/>
    <property type="molecule type" value="Genomic_DNA"/>
</dbReference>
<evidence type="ECO:0000313" key="4">
    <source>
        <dbReference type="EMBL" id="KZP09323.1"/>
    </source>
</evidence>
<keyword evidence="5" id="KW-1185">Reference proteome</keyword>
<dbReference type="InterPro" id="IPR016159">
    <property type="entry name" value="Cullin_repeat-like_dom_sf"/>
</dbReference>
<proteinExistence type="inferred from homology"/>
<feature type="domain" description="Exocyst complex subunit Exo70 C-terminal" evidence="3">
    <location>
        <begin position="66"/>
        <end position="201"/>
    </location>
</feature>
<keyword evidence="2" id="KW-0813">Transport</keyword>
<accession>A0A165Y8Y5</accession>
<dbReference type="OrthoDB" id="1922221at2759"/>
<evidence type="ECO:0000256" key="2">
    <source>
        <dbReference type="ARBA" id="ARBA00022448"/>
    </source>
</evidence>
<dbReference type="Proteomes" id="UP000076532">
    <property type="component" value="Unassembled WGS sequence"/>
</dbReference>
<dbReference type="Pfam" id="PF03081">
    <property type="entry name" value="Exo70_C"/>
    <property type="match status" value="1"/>
</dbReference>
<evidence type="ECO:0000259" key="3">
    <source>
        <dbReference type="Pfam" id="PF03081"/>
    </source>
</evidence>
<dbReference type="InterPro" id="IPR046364">
    <property type="entry name" value="Exo70_C"/>
</dbReference>
<evidence type="ECO:0000313" key="5">
    <source>
        <dbReference type="Proteomes" id="UP000076532"/>
    </source>
</evidence>
<organism evidence="4 5">
    <name type="scientific">Athelia psychrophila</name>
    <dbReference type="NCBI Taxonomy" id="1759441"/>
    <lineage>
        <taxon>Eukaryota</taxon>
        <taxon>Fungi</taxon>
        <taxon>Dikarya</taxon>
        <taxon>Basidiomycota</taxon>
        <taxon>Agaricomycotina</taxon>
        <taxon>Agaricomycetes</taxon>
        <taxon>Agaricomycetidae</taxon>
        <taxon>Atheliales</taxon>
        <taxon>Atheliaceae</taxon>
        <taxon>Athelia</taxon>
    </lineage>
</organism>
<gene>
    <name evidence="4" type="ORF">FIBSPDRAFT_964077</name>
</gene>
<dbReference type="STRING" id="436010.A0A165Y8Y5"/>
<dbReference type="GO" id="GO:0000145">
    <property type="term" value="C:exocyst"/>
    <property type="evidence" value="ECO:0007669"/>
    <property type="project" value="InterPro"/>
</dbReference>
<protein>
    <recommendedName>
        <fullName evidence="3">Exocyst complex subunit Exo70 C-terminal domain-containing protein</fullName>
    </recommendedName>
</protein>
<dbReference type="Gene3D" id="1.20.1280.170">
    <property type="entry name" value="Exocyst complex component Exo70"/>
    <property type="match status" value="1"/>
</dbReference>
<dbReference type="GO" id="GO:0006887">
    <property type="term" value="P:exocytosis"/>
    <property type="evidence" value="ECO:0007669"/>
    <property type="project" value="InterPro"/>
</dbReference>
<dbReference type="AlphaFoldDB" id="A0A165Y8Y5"/>
<comment type="similarity">
    <text evidence="1">Belongs to the EXO70 family.</text>
</comment>
<reference evidence="4 5" key="1">
    <citation type="journal article" date="2016" name="Mol. Biol. Evol.">
        <title>Comparative Genomics of Early-Diverging Mushroom-Forming Fungi Provides Insights into the Origins of Lignocellulose Decay Capabilities.</title>
        <authorList>
            <person name="Nagy L.G."/>
            <person name="Riley R."/>
            <person name="Tritt A."/>
            <person name="Adam C."/>
            <person name="Daum C."/>
            <person name="Floudas D."/>
            <person name="Sun H."/>
            <person name="Yadav J.S."/>
            <person name="Pangilinan J."/>
            <person name="Larsson K.H."/>
            <person name="Matsuura K."/>
            <person name="Barry K."/>
            <person name="Labutti K."/>
            <person name="Kuo R."/>
            <person name="Ohm R.A."/>
            <person name="Bhattacharya S.S."/>
            <person name="Shirouzu T."/>
            <person name="Yoshinaga Y."/>
            <person name="Martin F.M."/>
            <person name="Grigoriev I.V."/>
            <person name="Hibbett D.S."/>
        </authorList>
    </citation>
    <scope>NUCLEOTIDE SEQUENCE [LARGE SCALE GENOMIC DNA]</scope>
    <source>
        <strain evidence="4 5">CBS 109695</strain>
    </source>
</reference>
<dbReference type="SUPFAM" id="SSF74788">
    <property type="entry name" value="Cullin repeat-like"/>
    <property type="match status" value="1"/>
</dbReference>
<name>A0A165Y8Y5_9AGAM</name>
<sequence>MDDKQGHPFKLAVLAKDICCVAVDVGEWDLLVDMAPIPGHSLGSTYNTLLVTLLTDTPSSPYLPSRLYPRWDQQQQRRSTDVRNNELKDGLNALRVVYLRSFPELIADAKMGAMGVVGKMGHTTTNLAEFVPTYMECVPDVLEAVGSALMSLVRFGPGDESVIVEHFISDVINTVLTSLTALSKQKPPAFGSILLLNNVAYPHAPRPRAVLADDPNSRAMNKAAVKEKFTHIFDLLEEVTERHRMARVLEDE</sequence>
<evidence type="ECO:0000256" key="1">
    <source>
        <dbReference type="ARBA" id="ARBA00006756"/>
    </source>
</evidence>